<feature type="chain" id="PRO_5044827063" description="Elicitin" evidence="2">
    <location>
        <begin position="21"/>
        <end position="248"/>
    </location>
</feature>
<reference evidence="3 4" key="1">
    <citation type="submission" date="2024-09" db="EMBL/GenBank/DDBJ databases">
        <title>Genome sequencing and assembly of Phytophthora oleae, isolate VK10A, causative agent of rot of olive drupes.</title>
        <authorList>
            <person name="Conti Taguali S."/>
            <person name="Riolo M."/>
            <person name="La Spada F."/>
            <person name="Cacciola S.O."/>
            <person name="Dionisio G."/>
        </authorList>
    </citation>
    <scope>NUCLEOTIDE SEQUENCE [LARGE SCALE GENOMIC DNA]</scope>
    <source>
        <strain evidence="3 4">VK10A</strain>
    </source>
</reference>
<feature type="signal peptide" evidence="2">
    <location>
        <begin position="1"/>
        <end position="20"/>
    </location>
</feature>
<accession>A0ABD3G3P4</accession>
<dbReference type="Proteomes" id="UP001632037">
    <property type="component" value="Unassembled WGS sequence"/>
</dbReference>
<feature type="compositionally biased region" description="Low complexity" evidence="1">
    <location>
        <begin position="154"/>
        <end position="163"/>
    </location>
</feature>
<keyword evidence="4" id="KW-1185">Reference proteome</keyword>
<evidence type="ECO:0008006" key="5">
    <source>
        <dbReference type="Google" id="ProtNLM"/>
    </source>
</evidence>
<feature type="region of interest" description="Disordered" evidence="1">
    <location>
        <begin position="111"/>
        <end position="229"/>
    </location>
</feature>
<dbReference type="EMBL" id="JBIMZQ010000002">
    <property type="protein sequence ID" value="KAL3673281.1"/>
    <property type="molecule type" value="Genomic_DNA"/>
</dbReference>
<proteinExistence type="predicted"/>
<feature type="compositionally biased region" description="Low complexity" evidence="1">
    <location>
        <begin position="204"/>
        <end position="226"/>
    </location>
</feature>
<evidence type="ECO:0000313" key="4">
    <source>
        <dbReference type="Proteomes" id="UP001632037"/>
    </source>
</evidence>
<evidence type="ECO:0000313" key="3">
    <source>
        <dbReference type="EMBL" id="KAL3673281.1"/>
    </source>
</evidence>
<comment type="caution">
    <text evidence="3">The sequence shown here is derived from an EMBL/GenBank/DDBJ whole genome shotgun (WGS) entry which is preliminary data.</text>
</comment>
<dbReference type="AlphaFoldDB" id="A0ABD3G3P4"/>
<evidence type="ECO:0000256" key="1">
    <source>
        <dbReference type="SAM" id="MobiDB-lite"/>
    </source>
</evidence>
<protein>
    <recommendedName>
        <fullName evidence="5">Elicitin</fullName>
    </recommendedName>
</protein>
<name>A0ABD3G3P4_9STRA</name>
<feature type="compositionally biased region" description="Low complexity" evidence="1">
    <location>
        <begin position="125"/>
        <end position="146"/>
    </location>
</feature>
<keyword evidence="2" id="KW-0732">Signal</keyword>
<evidence type="ECO:0000256" key="2">
    <source>
        <dbReference type="SAM" id="SignalP"/>
    </source>
</evidence>
<organism evidence="3 4">
    <name type="scientific">Phytophthora oleae</name>
    <dbReference type="NCBI Taxonomy" id="2107226"/>
    <lineage>
        <taxon>Eukaryota</taxon>
        <taxon>Sar</taxon>
        <taxon>Stramenopiles</taxon>
        <taxon>Oomycota</taxon>
        <taxon>Peronosporomycetes</taxon>
        <taxon>Peronosporales</taxon>
        <taxon>Peronosporaceae</taxon>
        <taxon>Phytophthora</taxon>
    </lineage>
</organism>
<gene>
    <name evidence="3" type="ORF">V7S43_001000</name>
</gene>
<sequence length="248" mass="25513">MRPIWFISFTVFLGLGVAAAENAKFCTQAEKELANSLHEQNTNPAKACYRAANGDITTLATSRLCPLPECVTWLDYMAANSPDCFFDSKNYATIYAAKSADCSGGASTSASGSANLHLSSRRSESSSSLANGTASSSNDSNNLSAMSEDRDLNTTSSLSASTAGEVPDVDQSSSMESASGDIEPDETNAPTLTPTEDLTIEGESASAATDSSNSTTPAPTTSASSSLPMGPSFIALASVVASVVIELV</sequence>